<accession>A0A916NJA1</accession>
<evidence type="ECO:0000313" key="3">
    <source>
        <dbReference type="EMBL" id="CAG7624037.1"/>
    </source>
</evidence>
<dbReference type="PROSITE" id="PS51352">
    <property type="entry name" value="THIOREDOXIN_2"/>
    <property type="match status" value="1"/>
</dbReference>
<name>A0A916NJA1_9BACL</name>
<evidence type="ECO:0000259" key="2">
    <source>
        <dbReference type="PROSITE" id="PS51352"/>
    </source>
</evidence>
<dbReference type="InterPro" id="IPR050553">
    <property type="entry name" value="Thioredoxin_ResA/DsbE_sf"/>
</dbReference>
<dbReference type="InterPro" id="IPR000866">
    <property type="entry name" value="AhpC/TSA"/>
</dbReference>
<dbReference type="PROSITE" id="PS00194">
    <property type="entry name" value="THIOREDOXIN_1"/>
    <property type="match status" value="1"/>
</dbReference>
<organism evidence="3 4">
    <name type="scientific">Paenibacillus solanacearum</name>
    <dbReference type="NCBI Taxonomy" id="2048548"/>
    <lineage>
        <taxon>Bacteria</taxon>
        <taxon>Bacillati</taxon>
        <taxon>Bacillota</taxon>
        <taxon>Bacilli</taxon>
        <taxon>Bacillales</taxon>
        <taxon>Paenibacillaceae</taxon>
        <taxon>Paenibacillus</taxon>
    </lineage>
</organism>
<dbReference type="PANTHER" id="PTHR42852:SF1">
    <property type="entry name" value="THIOREDOXIN-LIKE PROTEIN YNEN"/>
    <property type="match status" value="1"/>
</dbReference>
<dbReference type="RefSeq" id="WP_218092370.1">
    <property type="nucleotide sequence ID" value="NZ_CAJVAS010000009.1"/>
</dbReference>
<dbReference type="Pfam" id="PF00578">
    <property type="entry name" value="AhpC-TSA"/>
    <property type="match status" value="1"/>
</dbReference>
<keyword evidence="4" id="KW-1185">Reference proteome</keyword>
<protein>
    <submittedName>
        <fullName evidence="3">Thiol-disulfide oxidoreductase ResA</fullName>
    </submittedName>
</protein>
<proteinExistence type="predicted"/>
<dbReference type="Proteomes" id="UP000693672">
    <property type="component" value="Unassembled WGS sequence"/>
</dbReference>
<dbReference type="AlphaFoldDB" id="A0A916NJA1"/>
<sequence>MLRNRIIVIIILLFAGATVYWHVFQAKDAAKPADTAPQPGYLAPSFELASLEGQPCRVGGSRDKPLLLNFWASWCGPCRQEAPDLKALYDQYKDRLDLYAVNVTHQDTLADVKETVREFDFRFPVLLDPKGDATGPYQVRAIPTSYLIDKNGKIVEVLYVMEREQLERKIKKLIGD</sequence>
<evidence type="ECO:0000313" key="4">
    <source>
        <dbReference type="Proteomes" id="UP000693672"/>
    </source>
</evidence>
<dbReference type="InterPro" id="IPR013766">
    <property type="entry name" value="Thioredoxin_domain"/>
</dbReference>
<dbReference type="EMBL" id="CAJVAS010000009">
    <property type="protein sequence ID" value="CAG7624037.1"/>
    <property type="molecule type" value="Genomic_DNA"/>
</dbReference>
<dbReference type="PANTHER" id="PTHR42852">
    <property type="entry name" value="THIOL:DISULFIDE INTERCHANGE PROTEIN DSBE"/>
    <property type="match status" value="1"/>
</dbReference>
<dbReference type="CDD" id="cd02966">
    <property type="entry name" value="TlpA_like_family"/>
    <property type="match status" value="1"/>
</dbReference>
<feature type="domain" description="Thioredoxin" evidence="2">
    <location>
        <begin position="37"/>
        <end position="175"/>
    </location>
</feature>
<dbReference type="GO" id="GO:0016491">
    <property type="term" value="F:oxidoreductase activity"/>
    <property type="evidence" value="ECO:0007669"/>
    <property type="project" value="InterPro"/>
</dbReference>
<keyword evidence="1" id="KW-1015">Disulfide bond</keyword>
<comment type="caution">
    <text evidence="3">The sequence shown here is derived from an EMBL/GenBank/DDBJ whole genome shotgun (WGS) entry which is preliminary data.</text>
</comment>
<gene>
    <name evidence="3" type="primary">resA_2</name>
    <name evidence="3" type="ORF">PAESOLCIP111_02593</name>
</gene>
<dbReference type="GO" id="GO:0016209">
    <property type="term" value="F:antioxidant activity"/>
    <property type="evidence" value="ECO:0007669"/>
    <property type="project" value="InterPro"/>
</dbReference>
<reference evidence="3" key="1">
    <citation type="submission" date="2021-06" db="EMBL/GenBank/DDBJ databases">
        <authorList>
            <person name="Criscuolo A."/>
        </authorList>
    </citation>
    <scope>NUCLEOTIDE SEQUENCE</scope>
    <source>
        <strain evidence="3">CIP111600</strain>
    </source>
</reference>
<dbReference type="InterPro" id="IPR017937">
    <property type="entry name" value="Thioredoxin_CS"/>
</dbReference>
<evidence type="ECO:0000256" key="1">
    <source>
        <dbReference type="ARBA" id="ARBA00023157"/>
    </source>
</evidence>